<sequence length="806" mass="85794">MSPPPSSSSSSSSSSMEAVALRQRRHPAIDAFARASLELVGASSSPHCRAYYRDSSGRASIRLRVRLLLAAEGNDADEDRVNDDDASGLEALLESGCIRPAPIVGGGTRSAKATIAIAGASTPASRDDGEDEGEEDGGEDVESDDDDDDEEEVMVLGGVSSPSNANTMLAFECTTASNDIVDDDGGGERSSSSGWTLEGVTILRTVVERRRRRPSTPPRRSSSSTSDDAGVASGLIFDVEVAVRGNGPMTTSRRGATTFGRPEVGGLYLRAVLRQREDHRGGGDGGGVATEGSLFCDGGSGGTLVARILGSEFVGGTRRVRPPPSPPLTPQSSSSSSSSSSSGGRGLRNAIEYRHGAVYMRTPPMRIDATLISPLRLAVREVPGARGASGSTLVEVTLEHPTEYHDEMVTVTGISFHPGQSRLWAGDVSDDDDSGDNDDTISRFGVDDDGGGGIDREDGSNPDGAGTSMSTLSFSRDDRRTMMVSTSIARREAAAEGKSMQGGELSVIDMSRRVRWGYAPGSAPDLPLVLEPYEAFSFVIQIDAGEDVRSRAFLSPISVNAIIGRRYRNPIADYAGDVGEDEDNNDGGERIMVAADARWTSSRVGVENSDAFRVDMSLRGGLATAYRVGAPLVVSLRVLNLSMEPRDLMLLMAKDGEGGDGGLRWDRPAAEGRMRRTGRVVDGGGGIRKLVHQNLNASLRAKGNHRFNTAVVSEVNGYTFGVWGLSGDDDGTTRHHRDHELLAVDAALLLGEVKGQHSIEAELRFVPLREGTLNVPNLKLYDKRGMKWYNCVHTLKIVARKSSHLE</sequence>
<evidence type="ECO:0000313" key="3">
    <source>
        <dbReference type="Proteomes" id="UP001530377"/>
    </source>
</evidence>
<feature type="compositionally biased region" description="Acidic residues" evidence="1">
    <location>
        <begin position="128"/>
        <end position="151"/>
    </location>
</feature>
<name>A0ABD3SFI1_9STRA</name>
<organism evidence="2 3">
    <name type="scientific">Cyclostephanos tholiformis</name>
    <dbReference type="NCBI Taxonomy" id="382380"/>
    <lineage>
        <taxon>Eukaryota</taxon>
        <taxon>Sar</taxon>
        <taxon>Stramenopiles</taxon>
        <taxon>Ochrophyta</taxon>
        <taxon>Bacillariophyta</taxon>
        <taxon>Coscinodiscophyceae</taxon>
        <taxon>Thalassiosirophycidae</taxon>
        <taxon>Stephanodiscales</taxon>
        <taxon>Stephanodiscaceae</taxon>
        <taxon>Cyclostephanos</taxon>
    </lineage>
</organism>
<gene>
    <name evidence="2" type="ORF">ACHAXA_010449</name>
</gene>
<feature type="compositionally biased region" description="Acidic residues" evidence="1">
    <location>
        <begin position="428"/>
        <end position="439"/>
    </location>
</feature>
<feature type="region of interest" description="Disordered" evidence="1">
    <location>
        <begin position="315"/>
        <end position="347"/>
    </location>
</feature>
<proteinExistence type="predicted"/>
<dbReference type="Proteomes" id="UP001530377">
    <property type="component" value="Unassembled WGS sequence"/>
</dbReference>
<feature type="region of interest" description="Disordered" evidence="1">
    <location>
        <begin position="119"/>
        <end position="151"/>
    </location>
</feature>
<accession>A0ABD3SFI1</accession>
<comment type="caution">
    <text evidence="2">The sequence shown here is derived from an EMBL/GenBank/DDBJ whole genome shotgun (WGS) entry which is preliminary data.</text>
</comment>
<dbReference type="AlphaFoldDB" id="A0ABD3SFI1"/>
<dbReference type="EMBL" id="JALLPB020000040">
    <property type="protein sequence ID" value="KAL3823314.1"/>
    <property type="molecule type" value="Genomic_DNA"/>
</dbReference>
<evidence type="ECO:0000313" key="2">
    <source>
        <dbReference type="EMBL" id="KAL3823314.1"/>
    </source>
</evidence>
<reference evidence="2 3" key="1">
    <citation type="submission" date="2024-10" db="EMBL/GenBank/DDBJ databases">
        <title>Updated reference genomes for cyclostephanoid diatoms.</title>
        <authorList>
            <person name="Roberts W.R."/>
            <person name="Alverson A.J."/>
        </authorList>
    </citation>
    <scope>NUCLEOTIDE SEQUENCE [LARGE SCALE GENOMIC DNA]</scope>
    <source>
        <strain evidence="2 3">AJA228-03</strain>
    </source>
</reference>
<feature type="region of interest" description="Disordered" evidence="1">
    <location>
        <begin position="423"/>
        <end position="476"/>
    </location>
</feature>
<keyword evidence="3" id="KW-1185">Reference proteome</keyword>
<protein>
    <submittedName>
        <fullName evidence="2">Uncharacterized protein</fullName>
    </submittedName>
</protein>
<evidence type="ECO:0000256" key="1">
    <source>
        <dbReference type="SAM" id="MobiDB-lite"/>
    </source>
</evidence>
<feature type="compositionally biased region" description="Low complexity" evidence="1">
    <location>
        <begin position="330"/>
        <end position="342"/>
    </location>
</feature>
<feature type="region of interest" description="Disordered" evidence="1">
    <location>
        <begin position="1"/>
        <end position="20"/>
    </location>
</feature>
<feature type="region of interest" description="Disordered" evidence="1">
    <location>
        <begin position="206"/>
        <end position="231"/>
    </location>
</feature>